<keyword evidence="6 7" id="KW-0472">Membrane</keyword>
<comment type="subcellular location">
    <subcellularLocation>
        <location evidence="1 7">Cell membrane</location>
        <topology evidence="1 7">Multi-pass membrane protein</topology>
    </subcellularLocation>
</comment>
<evidence type="ECO:0000259" key="9">
    <source>
        <dbReference type="PROSITE" id="PS50928"/>
    </source>
</evidence>
<dbReference type="AlphaFoldDB" id="A0A543CD69"/>
<feature type="transmembrane region" description="Helical" evidence="7">
    <location>
        <begin position="129"/>
        <end position="151"/>
    </location>
</feature>
<proteinExistence type="inferred from homology"/>
<evidence type="ECO:0000256" key="3">
    <source>
        <dbReference type="ARBA" id="ARBA00022475"/>
    </source>
</evidence>
<dbReference type="InterPro" id="IPR000515">
    <property type="entry name" value="MetI-like"/>
</dbReference>
<dbReference type="Gene3D" id="1.10.3720.10">
    <property type="entry name" value="MetI-like"/>
    <property type="match status" value="1"/>
</dbReference>
<feature type="transmembrane region" description="Helical" evidence="7">
    <location>
        <begin position="292"/>
        <end position="313"/>
    </location>
</feature>
<feature type="domain" description="ABC transmembrane type-1" evidence="9">
    <location>
        <begin position="92"/>
        <end position="313"/>
    </location>
</feature>
<evidence type="ECO:0000313" key="11">
    <source>
        <dbReference type="Proteomes" id="UP000316096"/>
    </source>
</evidence>
<evidence type="ECO:0000256" key="7">
    <source>
        <dbReference type="RuleBase" id="RU363032"/>
    </source>
</evidence>
<comment type="caution">
    <text evidence="10">The sequence shown here is derived from an EMBL/GenBank/DDBJ whole genome shotgun (WGS) entry which is preliminary data.</text>
</comment>
<dbReference type="PANTHER" id="PTHR43227:SF8">
    <property type="entry name" value="DIACETYLCHITOBIOSE UPTAKE SYSTEM PERMEASE PROTEIN DASB"/>
    <property type="match status" value="1"/>
</dbReference>
<accession>A0A543CD69</accession>
<evidence type="ECO:0000256" key="1">
    <source>
        <dbReference type="ARBA" id="ARBA00004651"/>
    </source>
</evidence>
<dbReference type="InterPro" id="IPR050809">
    <property type="entry name" value="UgpAE/MalFG_permease"/>
</dbReference>
<feature type="transmembrane region" description="Helical" evidence="7">
    <location>
        <begin position="231"/>
        <end position="254"/>
    </location>
</feature>
<name>A0A543CD69_9ACTN</name>
<dbReference type="GO" id="GO:0055085">
    <property type="term" value="P:transmembrane transport"/>
    <property type="evidence" value="ECO:0007669"/>
    <property type="project" value="InterPro"/>
</dbReference>
<comment type="similarity">
    <text evidence="7">Belongs to the binding-protein-dependent transport system permease family.</text>
</comment>
<gene>
    <name evidence="10" type="ORF">FB559_0541</name>
</gene>
<keyword evidence="4 7" id="KW-0812">Transmembrane</keyword>
<sequence>MLDTAQAVRHVPGRTSSGPARPARRRPRFGPYLLILPALVTIAVLLIWPVVQIGRMSFQKVGLRQLRGEPAENVGLDNYRQILGDSFFWTTVRHTVLFAAVAVTATLLVGTLVGLLLNQLGRRMSSFVAGGVLVAWATPPVTAAVLFAWLFGTTGGLVGWLLDLLPNWLVGGGWQNYNWFSSPLPDYTVLTICVVWMSFPFIAVSVLAGLRTVPTELYEAAKVDGSSAWNTFWKITFPLLRPVFGILLVLSVIWDFRVFTQLFILSGLANSDSFNLSLYGYSEAFGSLNAKYGLGSAIAMVLTVIVLIVTAIYTRMIVRQQGVA</sequence>
<dbReference type="EMBL" id="VFOZ01000001">
    <property type="protein sequence ID" value="TQL95048.1"/>
    <property type="molecule type" value="Genomic_DNA"/>
</dbReference>
<dbReference type="InterPro" id="IPR035906">
    <property type="entry name" value="MetI-like_sf"/>
</dbReference>
<dbReference type="PROSITE" id="PS50928">
    <property type="entry name" value="ABC_TM1"/>
    <property type="match status" value="1"/>
</dbReference>
<evidence type="ECO:0000256" key="5">
    <source>
        <dbReference type="ARBA" id="ARBA00022989"/>
    </source>
</evidence>
<feature type="transmembrane region" description="Helical" evidence="7">
    <location>
        <begin position="29"/>
        <end position="51"/>
    </location>
</feature>
<dbReference type="Pfam" id="PF00528">
    <property type="entry name" value="BPD_transp_1"/>
    <property type="match status" value="1"/>
</dbReference>
<organism evidence="10 11">
    <name type="scientific">Actinoallomurus bryophytorum</name>
    <dbReference type="NCBI Taxonomy" id="1490222"/>
    <lineage>
        <taxon>Bacteria</taxon>
        <taxon>Bacillati</taxon>
        <taxon>Actinomycetota</taxon>
        <taxon>Actinomycetes</taxon>
        <taxon>Streptosporangiales</taxon>
        <taxon>Thermomonosporaceae</taxon>
        <taxon>Actinoallomurus</taxon>
    </lineage>
</organism>
<protein>
    <submittedName>
        <fullName evidence="10">N,N'-diacetylchitobiose transport system permease protein</fullName>
    </submittedName>
</protein>
<evidence type="ECO:0000256" key="4">
    <source>
        <dbReference type="ARBA" id="ARBA00022692"/>
    </source>
</evidence>
<evidence type="ECO:0000256" key="8">
    <source>
        <dbReference type="SAM" id="MobiDB-lite"/>
    </source>
</evidence>
<evidence type="ECO:0000256" key="2">
    <source>
        <dbReference type="ARBA" id="ARBA00022448"/>
    </source>
</evidence>
<evidence type="ECO:0000256" key="6">
    <source>
        <dbReference type="ARBA" id="ARBA00023136"/>
    </source>
</evidence>
<feature type="transmembrane region" description="Helical" evidence="7">
    <location>
        <begin position="96"/>
        <end position="117"/>
    </location>
</feature>
<dbReference type="RefSeq" id="WP_141952855.1">
    <property type="nucleotide sequence ID" value="NZ_VFOZ01000001.1"/>
</dbReference>
<dbReference type="PANTHER" id="PTHR43227">
    <property type="entry name" value="BLL4140 PROTEIN"/>
    <property type="match status" value="1"/>
</dbReference>
<dbReference type="Proteomes" id="UP000316096">
    <property type="component" value="Unassembled WGS sequence"/>
</dbReference>
<reference evidence="10 11" key="1">
    <citation type="submission" date="2019-06" db="EMBL/GenBank/DDBJ databases">
        <title>Sequencing the genomes of 1000 actinobacteria strains.</title>
        <authorList>
            <person name="Klenk H.-P."/>
        </authorList>
    </citation>
    <scope>NUCLEOTIDE SEQUENCE [LARGE SCALE GENOMIC DNA]</scope>
    <source>
        <strain evidence="10 11">DSM 102200</strain>
    </source>
</reference>
<feature type="transmembrane region" description="Helical" evidence="7">
    <location>
        <begin position="187"/>
        <end position="210"/>
    </location>
</feature>
<feature type="region of interest" description="Disordered" evidence="8">
    <location>
        <begin position="1"/>
        <end position="23"/>
    </location>
</feature>
<dbReference type="CDD" id="cd06261">
    <property type="entry name" value="TM_PBP2"/>
    <property type="match status" value="1"/>
</dbReference>
<dbReference type="OrthoDB" id="4319190at2"/>
<keyword evidence="5 7" id="KW-1133">Transmembrane helix</keyword>
<keyword evidence="11" id="KW-1185">Reference proteome</keyword>
<dbReference type="SUPFAM" id="SSF161098">
    <property type="entry name" value="MetI-like"/>
    <property type="match status" value="1"/>
</dbReference>
<dbReference type="GO" id="GO:0005886">
    <property type="term" value="C:plasma membrane"/>
    <property type="evidence" value="ECO:0007669"/>
    <property type="project" value="UniProtKB-SubCell"/>
</dbReference>
<evidence type="ECO:0000313" key="10">
    <source>
        <dbReference type="EMBL" id="TQL95048.1"/>
    </source>
</evidence>
<keyword evidence="2 7" id="KW-0813">Transport</keyword>
<keyword evidence="3" id="KW-1003">Cell membrane</keyword>